<reference evidence="2 3" key="1">
    <citation type="submission" date="2017-03" db="EMBL/GenBank/DDBJ databases">
        <title>Genomes of endolithic fungi from Antarctica.</title>
        <authorList>
            <person name="Coleine C."/>
            <person name="Masonjones S."/>
            <person name="Stajich J.E."/>
        </authorList>
    </citation>
    <scope>NUCLEOTIDE SEQUENCE [LARGE SCALE GENOMIC DNA]</scope>
    <source>
        <strain evidence="2 3">CCFEE 6315</strain>
    </source>
</reference>
<dbReference type="Proteomes" id="UP000308549">
    <property type="component" value="Unassembled WGS sequence"/>
</dbReference>
<keyword evidence="1" id="KW-0175">Coiled coil</keyword>
<name>A0A4V5N5P7_9PEZI</name>
<comment type="caution">
    <text evidence="2">The sequence shown here is derived from an EMBL/GenBank/DDBJ whole genome shotgun (WGS) entry which is preliminary data.</text>
</comment>
<dbReference type="AlphaFoldDB" id="A0A4V5N5P7"/>
<proteinExistence type="predicted"/>
<organism evidence="2 3">
    <name type="scientific">Salinomyces thailandicus</name>
    <dbReference type="NCBI Taxonomy" id="706561"/>
    <lineage>
        <taxon>Eukaryota</taxon>
        <taxon>Fungi</taxon>
        <taxon>Dikarya</taxon>
        <taxon>Ascomycota</taxon>
        <taxon>Pezizomycotina</taxon>
        <taxon>Dothideomycetes</taxon>
        <taxon>Dothideomycetidae</taxon>
        <taxon>Mycosphaerellales</taxon>
        <taxon>Teratosphaeriaceae</taxon>
        <taxon>Salinomyces</taxon>
    </lineage>
</organism>
<dbReference type="EMBL" id="NAJL01000004">
    <property type="protein sequence ID" value="TKA32729.1"/>
    <property type="molecule type" value="Genomic_DNA"/>
</dbReference>
<evidence type="ECO:0000313" key="3">
    <source>
        <dbReference type="Proteomes" id="UP000308549"/>
    </source>
</evidence>
<protein>
    <submittedName>
        <fullName evidence="2">Uncharacterized protein</fullName>
    </submittedName>
</protein>
<evidence type="ECO:0000313" key="2">
    <source>
        <dbReference type="EMBL" id="TKA32729.1"/>
    </source>
</evidence>
<keyword evidence="3" id="KW-1185">Reference proteome</keyword>
<feature type="coiled-coil region" evidence="1">
    <location>
        <begin position="250"/>
        <end position="307"/>
    </location>
</feature>
<dbReference type="GO" id="GO:0070652">
    <property type="term" value="C:HAUS complex"/>
    <property type="evidence" value="ECO:0007669"/>
    <property type="project" value="InterPro"/>
</dbReference>
<dbReference type="Pfam" id="PF14735">
    <property type="entry name" value="HAUS4"/>
    <property type="match status" value="1"/>
</dbReference>
<accession>A0A4V5N5P7</accession>
<dbReference type="InterPro" id="IPR029327">
    <property type="entry name" value="HAUS4"/>
</dbReference>
<dbReference type="GO" id="GO:0051225">
    <property type="term" value="P:spindle assembly"/>
    <property type="evidence" value="ECO:0007669"/>
    <property type="project" value="InterPro"/>
</dbReference>
<gene>
    <name evidence="2" type="ORF">B0A50_00954</name>
</gene>
<dbReference type="OrthoDB" id="66964at2759"/>
<evidence type="ECO:0000256" key="1">
    <source>
        <dbReference type="SAM" id="Coils"/>
    </source>
</evidence>
<sequence length="309" mass="34317">MLPPAETTLLAANPKFEALHRDLCSNKLNDNGTSRLDAKAVKEREILEEELRKARIDTVKRTLVQSGLNDLAYRGEELPEELRDLVSLAAAALNGDVAEEDRDVVADELDAFEAHAPVIASALSKQLQQDVTTIACLASPSNPPPTNELASHVQGLQNSVAAFRAQLAKSRITLTQELPKVHELYRQVIETSIRILEQTIHGSVARGTKTKADYLAVVAEGMAKKLAVQHAQLMQQVYTPEVRNDLKAKASRLDAEGVTLKRRIRDAEEKLAEYRQARGMKQMIAEYAELLREIEKVESEISRVEKGQR</sequence>